<proteinExistence type="predicted"/>
<feature type="transmembrane region" description="Helical" evidence="2">
    <location>
        <begin position="14"/>
        <end position="36"/>
    </location>
</feature>
<dbReference type="RefSeq" id="WP_203002065.1">
    <property type="nucleotide sequence ID" value="NZ_JADWYU010000140.1"/>
</dbReference>
<evidence type="ECO:0000313" key="3">
    <source>
        <dbReference type="EMBL" id="MBL7630529.1"/>
    </source>
</evidence>
<feature type="region of interest" description="Disordered" evidence="1">
    <location>
        <begin position="64"/>
        <end position="101"/>
    </location>
</feature>
<evidence type="ECO:0000313" key="4">
    <source>
        <dbReference type="Proteomes" id="UP000604475"/>
    </source>
</evidence>
<name>A0A937RKH9_9ACTN</name>
<evidence type="ECO:0000256" key="2">
    <source>
        <dbReference type="SAM" id="Phobius"/>
    </source>
</evidence>
<keyword evidence="2" id="KW-1133">Transmembrane helix</keyword>
<organism evidence="3 4">
    <name type="scientific">Frankia nepalensis</name>
    <dbReference type="NCBI Taxonomy" id="1836974"/>
    <lineage>
        <taxon>Bacteria</taxon>
        <taxon>Bacillati</taxon>
        <taxon>Actinomycetota</taxon>
        <taxon>Actinomycetes</taxon>
        <taxon>Frankiales</taxon>
        <taxon>Frankiaceae</taxon>
        <taxon>Frankia</taxon>
    </lineage>
</organism>
<keyword evidence="2" id="KW-0472">Membrane</keyword>
<gene>
    <name evidence="3" type="ORF">I7412_25890</name>
</gene>
<reference evidence="3" key="1">
    <citation type="submission" date="2020-12" db="EMBL/GenBank/DDBJ databases">
        <title>Genomic characterization of non-nitrogen-fixing Frankia strains.</title>
        <authorList>
            <person name="Carlos-Shanley C."/>
            <person name="Guerra T."/>
            <person name="Hahn D."/>
        </authorList>
    </citation>
    <scope>NUCLEOTIDE SEQUENCE</scope>
    <source>
        <strain evidence="3">CN6</strain>
    </source>
</reference>
<dbReference type="EMBL" id="JAEACQ010000251">
    <property type="protein sequence ID" value="MBL7630529.1"/>
    <property type="molecule type" value="Genomic_DNA"/>
</dbReference>
<dbReference type="Proteomes" id="UP000604475">
    <property type="component" value="Unassembled WGS sequence"/>
</dbReference>
<feature type="compositionally biased region" description="Low complexity" evidence="1">
    <location>
        <begin position="64"/>
        <end position="88"/>
    </location>
</feature>
<keyword evidence="4" id="KW-1185">Reference proteome</keyword>
<comment type="caution">
    <text evidence="3">The sequence shown here is derived from an EMBL/GenBank/DDBJ whole genome shotgun (WGS) entry which is preliminary data.</text>
</comment>
<keyword evidence="2" id="KW-0812">Transmembrane</keyword>
<evidence type="ECO:0000256" key="1">
    <source>
        <dbReference type="SAM" id="MobiDB-lite"/>
    </source>
</evidence>
<accession>A0A937RKH9</accession>
<sequence>MNQVLADSEFLEDINAVGGLLTVLVLCVAAGFLFYFMSGSFKRLRGNVARGEFGAADTRRRADSAVGSTVSSTATAKAAETPAVPAVPRQSDGSADADPKA</sequence>
<protein>
    <submittedName>
        <fullName evidence="3">Uncharacterized protein</fullName>
    </submittedName>
</protein>
<dbReference type="AlphaFoldDB" id="A0A937RKH9"/>